<dbReference type="PANTHER" id="PTHR41523">
    <property type="entry name" value="TWO-COMPONENT SYSTEM SENSOR PROTEIN"/>
    <property type="match status" value="1"/>
</dbReference>
<evidence type="ECO:0000256" key="3">
    <source>
        <dbReference type="ARBA" id="ARBA00022553"/>
    </source>
</evidence>
<dbReference type="SUPFAM" id="SSF55874">
    <property type="entry name" value="ATPase domain of HSP90 chaperone/DNA topoisomerase II/histidine kinase"/>
    <property type="match status" value="1"/>
</dbReference>
<evidence type="ECO:0000313" key="10">
    <source>
        <dbReference type="Proteomes" id="UP000297966"/>
    </source>
</evidence>
<feature type="compositionally biased region" description="Polar residues" evidence="8">
    <location>
        <begin position="230"/>
        <end position="241"/>
    </location>
</feature>
<name>A0A4Y9L079_9BRAD</name>
<dbReference type="GO" id="GO:0004673">
    <property type="term" value="F:protein histidine kinase activity"/>
    <property type="evidence" value="ECO:0007669"/>
    <property type="project" value="UniProtKB-EC"/>
</dbReference>
<dbReference type="AlphaFoldDB" id="A0A4Y9L079"/>
<dbReference type="GO" id="GO:0005524">
    <property type="term" value="F:ATP binding"/>
    <property type="evidence" value="ECO:0007669"/>
    <property type="project" value="UniProtKB-KW"/>
</dbReference>
<evidence type="ECO:0000256" key="1">
    <source>
        <dbReference type="ARBA" id="ARBA00000085"/>
    </source>
</evidence>
<keyword evidence="5" id="KW-0547">Nucleotide-binding</keyword>
<comment type="caution">
    <text evidence="9">The sequence shown here is derived from an EMBL/GenBank/DDBJ whole genome shotgun (WGS) entry which is preliminary data.</text>
</comment>
<gene>
    <name evidence="9" type="ORF">E4K65_44315</name>
</gene>
<keyword evidence="7" id="KW-0067">ATP-binding</keyword>
<evidence type="ECO:0000313" key="9">
    <source>
        <dbReference type="EMBL" id="TFV36998.1"/>
    </source>
</evidence>
<organism evidence="9 10">
    <name type="scientific">Bradyrhizobium niftali</name>
    <dbReference type="NCBI Taxonomy" id="2560055"/>
    <lineage>
        <taxon>Bacteria</taxon>
        <taxon>Pseudomonadati</taxon>
        <taxon>Pseudomonadota</taxon>
        <taxon>Alphaproteobacteria</taxon>
        <taxon>Hyphomicrobiales</taxon>
        <taxon>Nitrobacteraceae</taxon>
        <taxon>Bradyrhizobium</taxon>
    </lineage>
</organism>
<comment type="catalytic activity">
    <reaction evidence="1">
        <text>ATP + protein L-histidine = ADP + protein N-phospho-L-histidine.</text>
        <dbReference type="EC" id="2.7.13.3"/>
    </reaction>
</comment>
<dbReference type="InterPro" id="IPR036890">
    <property type="entry name" value="HATPase_C_sf"/>
</dbReference>
<keyword evidence="10" id="KW-1185">Reference proteome</keyword>
<dbReference type="Proteomes" id="UP000297966">
    <property type="component" value="Unassembled WGS sequence"/>
</dbReference>
<evidence type="ECO:0000256" key="2">
    <source>
        <dbReference type="ARBA" id="ARBA00012438"/>
    </source>
</evidence>
<dbReference type="PANTHER" id="PTHR41523:SF8">
    <property type="entry name" value="ETHYLENE RESPONSE SENSOR PROTEIN"/>
    <property type="match status" value="1"/>
</dbReference>
<keyword evidence="6 9" id="KW-0418">Kinase</keyword>
<keyword evidence="3" id="KW-0597">Phosphoprotein</keyword>
<feature type="region of interest" description="Disordered" evidence="8">
    <location>
        <begin position="213"/>
        <end position="287"/>
    </location>
</feature>
<keyword evidence="4" id="KW-0808">Transferase</keyword>
<feature type="compositionally biased region" description="Basic residues" evidence="8">
    <location>
        <begin position="220"/>
        <end position="229"/>
    </location>
</feature>
<protein>
    <recommendedName>
        <fullName evidence="2">histidine kinase</fullName>
        <ecNumber evidence="2">2.7.13.3</ecNumber>
    </recommendedName>
</protein>
<evidence type="ECO:0000256" key="6">
    <source>
        <dbReference type="ARBA" id="ARBA00022777"/>
    </source>
</evidence>
<evidence type="ECO:0000256" key="8">
    <source>
        <dbReference type="SAM" id="MobiDB-lite"/>
    </source>
</evidence>
<dbReference type="EMBL" id="SPQT01000055">
    <property type="protein sequence ID" value="TFV36998.1"/>
    <property type="molecule type" value="Genomic_DNA"/>
</dbReference>
<dbReference type="OrthoDB" id="8223919at2"/>
<evidence type="ECO:0000256" key="7">
    <source>
        <dbReference type="ARBA" id="ARBA00022840"/>
    </source>
</evidence>
<dbReference type="Gene3D" id="3.30.565.10">
    <property type="entry name" value="Histidine kinase-like ATPase, C-terminal domain"/>
    <property type="match status" value="1"/>
</dbReference>
<evidence type="ECO:0000256" key="4">
    <source>
        <dbReference type="ARBA" id="ARBA00022679"/>
    </source>
</evidence>
<evidence type="ECO:0000256" key="5">
    <source>
        <dbReference type="ARBA" id="ARBA00022741"/>
    </source>
</evidence>
<sequence length="287" mass="31002">MSCPDPDRPHHGILLRELHHRVDKGIASAIDLVSAAVIRADGAEAKAALSDVVELLHGHAELHRALAMPEGDILNDAATYIRRLGCAMRQSFLDRMGIRLALTTESLPLQPERCGRLGLIVHDLVVNAAKHAYFDARSGEIKVKLSRIGSVANCVVLDNGSRPARALSRASGREFQISNDLARGLGGRIEHGFAAEFTSVVVSFHLSERERQASWSMATRRMRPPRRLKTNASVTPGSGLSDQVARPAAMRADPNSLRTRPNQRGALGTGPDALGNLLSPSHHTDAL</sequence>
<dbReference type="EC" id="2.7.13.3" evidence="2"/>
<accession>A0A4Y9L079</accession>
<reference evidence="9 10" key="1">
    <citation type="submission" date="2019-03" db="EMBL/GenBank/DDBJ databases">
        <title>Bradyrhizobium diversity isolated from nodules of Chamaecrista fasciculata.</title>
        <authorList>
            <person name="Klepa M.S."/>
            <person name="Urquiaga M.O."/>
            <person name="Hungria M."/>
            <person name="Delamuta J.R."/>
        </authorList>
    </citation>
    <scope>NUCLEOTIDE SEQUENCE [LARGE SCALE GENOMIC DNA]</scope>
    <source>
        <strain evidence="9 10">CNPSo 3448</strain>
    </source>
</reference>
<proteinExistence type="predicted"/>